<keyword evidence="1" id="KW-0472">Membrane</keyword>
<dbReference type="OrthoDB" id="7995400at2"/>
<evidence type="ECO:0000313" key="5">
    <source>
        <dbReference type="Proteomes" id="UP000076405"/>
    </source>
</evidence>
<feature type="transmembrane region" description="Helical" evidence="1">
    <location>
        <begin position="172"/>
        <end position="190"/>
    </location>
</feature>
<dbReference type="GeneID" id="57275446"/>
<organism evidence="2 5">
    <name type="scientific">Pediococcus damnosus</name>
    <dbReference type="NCBI Taxonomy" id="51663"/>
    <lineage>
        <taxon>Bacteria</taxon>
        <taxon>Bacillati</taxon>
        <taxon>Bacillota</taxon>
        <taxon>Bacilli</taxon>
        <taxon>Lactobacillales</taxon>
        <taxon>Lactobacillaceae</taxon>
        <taxon>Pediococcus</taxon>
    </lineage>
</organism>
<evidence type="ECO:0000313" key="4">
    <source>
        <dbReference type="Proteomes" id="UP000076244"/>
    </source>
</evidence>
<dbReference type="EMBL" id="CP012275">
    <property type="protein sequence ID" value="AMV61976.1"/>
    <property type="molecule type" value="Genomic_DNA"/>
</dbReference>
<name>A0A0R2GXD6_9LACO</name>
<evidence type="ECO:0000256" key="1">
    <source>
        <dbReference type="SAM" id="Phobius"/>
    </source>
</evidence>
<feature type="transmembrane region" description="Helical" evidence="1">
    <location>
        <begin position="39"/>
        <end position="61"/>
    </location>
</feature>
<dbReference type="RefSeq" id="WP_046872529.1">
    <property type="nucleotide sequence ID" value="NZ_BAAAXI010000104.1"/>
</dbReference>
<keyword evidence="1" id="KW-1133">Transmembrane helix</keyword>
<protein>
    <submittedName>
        <fullName evidence="2">Cadmium resistance protein</fullName>
    </submittedName>
</protein>
<feature type="transmembrane region" description="Helical" evidence="1">
    <location>
        <begin position="67"/>
        <end position="86"/>
    </location>
</feature>
<gene>
    <name evidence="2" type="ORF">ADU70_0476</name>
    <name evidence="3" type="ORF">ADU72_0195</name>
</gene>
<dbReference type="InterPro" id="IPR004676">
    <property type="entry name" value="Cd-R_transporter"/>
</dbReference>
<feature type="transmembrane region" description="Helical" evidence="1">
    <location>
        <begin position="6"/>
        <end position="27"/>
    </location>
</feature>
<dbReference type="EMBL" id="CP012288">
    <property type="protein sequence ID" value="AMV66144.1"/>
    <property type="molecule type" value="Genomic_DNA"/>
</dbReference>
<feature type="transmembrane region" description="Helical" evidence="1">
    <location>
        <begin position="137"/>
        <end position="160"/>
    </location>
</feature>
<dbReference type="AlphaFoldDB" id="A0A0R2GXD6"/>
<dbReference type="KEGG" id="pdm:ADU72_0195"/>
<dbReference type="Proteomes" id="UP000076405">
    <property type="component" value="Chromosome"/>
</dbReference>
<keyword evidence="4" id="KW-1185">Reference proteome</keyword>
<keyword evidence="1" id="KW-0812">Transmembrane</keyword>
<sequence length="202" mass="22134">MGRIILSGVTAYVSTSIDYLIILMLIFSQTRSRKQRLAVYFGDLLGTGILVLSAIILAFILHLVPETWILGLLGIIPVFMGLKLLIKGEEDTDKVVHKTLSSQRSLMINVATITIATCGADNIGIYVPFFVTLSPSALIIVLFTFLVMLTLFFIAGYSLVKVPIIAAILEKYSRWITAAIYILIGLSIMVESGTLAKFVAIF</sequence>
<feature type="transmembrane region" description="Helical" evidence="1">
    <location>
        <begin position="106"/>
        <end position="131"/>
    </location>
</feature>
<evidence type="ECO:0000313" key="2">
    <source>
        <dbReference type="EMBL" id="AMV61976.1"/>
    </source>
</evidence>
<reference evidence="4 5" key="1">
    <citation type="journal article" date="2016" name="PLoS ONE">
        <title>The Identification of Novel Diagnostic Marker Genes for the Detection of Beer Spoiling Pediococcus damnosus Strains Using the BlAst Diagnostic Gene findEr.</title>
        <authorList>
            <person name="Behr J."/>
            <person name="Geissler A.J."/>
            <person name="Schmid J."/>
            <person name="Zehe A."/>
            <person name="Vogel R.F."/>
        </authorList>
    </citation>
    <scope>NUCLEOTIDE SEQUENCE [LARGE SCALE GENOMIC DNA]</scope>
    <source>
        <strain evidence="2 5">TMW 2.1533</strain>
        <strain evidence="3 4">TMW 2.1535</strain>
    </source>
</reference>
<evidence type="ECO:0000313" key="3">
    <source>
        <dbReference type="EMBL" id="AMV66144.1"/>
    </source>
</evidence>
<dbReference type="Proteomes" id="UP000076244">
    <property type="component" value="Chromosome"/>
</dbReference>
<dbReference type="Pfam" id="PF03596">
    <property type="entry name" value="Cad"/>
    <property type="match status" value="1"/>
</dbReference>
<accession>A0A0R2GXD6</accession>
<proteinExistence type="predicted"/>